<keyword evidence="3" id="KW-0378">Hydrolase</keyword>
<accession>A0ABQ0WTG5</accession>
<feature type="domain" description="Peptidase metallopeptidase" evidence="5">
    <location>
        <begin position="43"/>
        <end position="205"/>
    </location>
</feature>
<dbReference type="SMART" id="SM00235">
    <property type="entry name" value="ZnMc"/>
    <property type="match status" value="1"/>
</dbReference>
<reference evidence="6 7" key="1">
    <citation type="submission" date="2019-07" db="EMBL/GenBank/DDBJ databases">
        <title>Whole genome shotgun sequence of Lactobacillus zymae NBRC 107157.</title>
        <authorList>
            <person name="Hosoyama A."/>
            <person name="Uohara A."/>
            <person name="Ohji S."/>
            <person name="Ichikawa N."/>
        </authorList>
    </citation>
    <scope>NUCLEOTIDE SEQUENCE [LARGE SCALE GENOMIC DNA]</scope>
    <source>
        <strain evidence="6 7">NBRC 107157</strain>
    </source>
</reference>
<dbReference type="Pfam" id="PF00413">
    <property type="entry name" value="Peptidase_M10"/>
    <property type="match status" value="1"/>
</dbReference>
<evidence type="ECO:0000256" key="4">
    <source>
        <dbReference type="ARBA" id="ARBA00022833"/>
    </source>
</evidence>
<keyword evidence="7" id="KW-1185">Reference proteome</keyword>
<dbReference type="Gene3D" id="3.40.390.10">
    <property type="entry name" value="Collagenase (Catalytic Domain)"/>
    <property type="match status" value="1"/>
</dbReference>
<evidence type="ECO:0000259" key="5">
    <source>
        <dbReference type="SMART" id="SM00235"/>
    </source>
</evidence>
<dbReference type="InterPro" id="IPR006026">
    <property type="entry name" value="Peptidase_Metallo"/>
</dbReference>
<dbReference type="InterPro" id="IPR024079">
    <property type="entry name" value="MetalloPept_cat_dom_sf"/>
</dbReference>
<organism evidence="6 7">
    <name type="scientific">Levilactobacillus zymae</name>
    <dbReference type="NCBI Taxonomy" id="267363"/>
    <lineage>
        <taxon>Bacteria</taxon>
        <taxon>Bacillati</taxon>
        <taxon>Bacillota</taxon>
        <taxon>Bacilli</taxon>
        <taxon>Lactobacillales</taxon>
        <taxon>Lactobacillaceae</taxon>
        <taxon>Levilactobacillus</taxon>
    </lineage>
</organism>
<evidence type="ECO:0000313" key="6">
    <source>
        <dbReference type="EMBL" id="GEO70869.1"/>
    </source>
</evidence>
<dbReference type="Proteomes" id="UP000321794">
    <property type="component" value="Unassembled WGS sequence"/>
</dbReference>
<evidence type="ECO:0000256" key="1">
    <source>
        <dbReference type="ARBA" id="ARBA00022670"/>
    </source>
</evidence>
<keyword evidence="2" id="KW-0479">Metal-binding</keyword>
<evidence type="ECO:0000313" key="7">
    <source>
        <dbReference type="Proteomes" id="UP000321794"/>
    </source>
</evidence>
<evidence type="ECO:0000256" key="3">
    <source>
        <dbReference type="ARBA" id="ARBA00022801"/>
    </source>
</evidence>
<dbReference type="SUPFAM" id="SSF55486">
    <property type="entry name" value="Metalloproteases ('zincins'), catalytic domain"/>
    <property type="match status" value="1"/>
</dbReference>
<sequence>MLKKYAFGLGILVLGLFCQFDNISAKADYSFSIKPFKLGTIPTTPLYSKNHFNRTYYYYFDSQMPAKAKSAFRYAIKDFNRTKVVYLKPKPASMKPSQTGRHQVLRFGMYTNEKKENGLDASGHGGPGNINTHIDYKGTTVTHDPYIAAMNRAHPSYSRQVAVHETGHALGLAHNFSDPDSVMNYWRASKLSKSDIAGLKIIYKGLPIK</sequence>
<protein>
    <recommendedName>
        <fullName evidence="5">Peptidase metallopeptidase domain-containing protein</fullName>
    </recommendedName>
</protein>
<keyword evidence="1" id="KW-0645">Protease</keyword>
<gene>
    <name evidence="6" type="ORF">LZY01_00370</name>
</gene>
<dbReference type="EMBL" id="BJZK01000001">
    <property type="protein sequence ID" value="GEO70869.1"/>
    <property type="molecule type" value="Genomic_DNA"/>
</dbReference>
<dbReference type="InterPro" id="IPR001818">
    <property type="entry name" value="Pept_M10_metallopeptidase"/>
</dbReference>
<proteinExistence type="predicted"/>
<keyword evidence="4" id="KW-0862">Zinc</keyword>
<comment type="caution">
    <text evidence="6">The sequence shown here is derived from an EMBL/GenBank/DDBJ whole genome shotgun (WGS) entry which is preliminary data.</text>
</comment>
<evidence type="ECO:0000256" key="2">
    <source>
        <dbReference type="ARBA" id="ARBA00022723"/>
    </source>
</evidence>
<name>A0ABQ0WTG5_9LACO</name>
<dbReference type="RefSeq" id="WP_083485251.1">
    <property type="nucleotide sequence ID" value="NZ_BJZK01000001.1"/>
</dbReference>